<sequence>MLKITKQDIDTLDLSELNKLQLPQQELWCEAQKLNRFESWLLPQLVSRFGMWKLCTTNNTIDVFQTLKHNCSDPKQLSYYHLSRVKRSHFLTNMTKSPTLGSLTPLILLAFKQYQGVPYSSWQGLDNLSHILEPRLYTAITSDVGDLSGLGSDRLLEIRQQGLTTRSGSNSGSQKPAETTWQLTGIKDTEIGHLPKLTQTILTQIWLAHPRHRSPSMILDITNWDNIPAPLSPVDIFSPSKANNNEKEVKTTQTALPWM</sequence>
<proteinExistence type="predicted"/>
<name>A0A6J7WLI0_9CAUD</name>
<reference evidence="1" key="1">
    <citation type="submission" date="2020-05" db="EMBL/GenBank/DDBJ databases">
        <authorList>
            <person name="Chiriac C."/>
            <person name="Salcher M."/>
            <person name="Ghai R."/>
            <person name="Kavagutti S V."/>
        </authorList>
    </citation>
    <scope>NUCLEOTIDE SEQUENCE</scope>
</reference>
<organism evidence="1">
    <name type="scientific">uncultured Caudovirales phage</name>
    <dbReference type="NCBI Taxonomy" id="2100421"/>
    <lineage>
        <taxon>Viruses</taxon>
        <taxon>Duplodnaviria</taxon>
        <taxon>Heunggongvirae</taxon>
        <taxon>Uroviricota</taxon>
        <taxon>Caudoviricetes</taxon>
        <taxon>Peduoviridae</taxon>
        <taxon>Maltschvirus</taxon>
        <taxon>Maltschvirus maltsch</taxon>
    </lineage>
</organism>
<protein>
    <submittedName>
        <fullName evidence="1">Uncharacterized protein</fullName>
    </submittedName>
</protein>
<accession>A0A6J7WLI0</accession>
<dbReference type="EMBL" id="LR798261">
    <property type="protein sequence ID" value="CAB5218686.1"/>
    <property type="molecule type" value="Genomic_DNA"/>
</dbReference>
<evidence type="ECO:0000313" key="1">
    <source>
        <dbReference type="EMBL" id="CAB5218686.1"/>
    </source>
</evidence>
<gene>
    <name evidence="1" type="ORF">UFOVP218_55</name>
</gene>